<keyword evidence="9 12" id="KW-0501">Molybdenum cofactor biosynthesis</keyword>
<evidence type="ECO:0000313" key="14">
    <source>
        <dbReference type="EMBL" id="MBP1889028.1"/>
    </source>
</evidence>
<comment type="caution">
    <text evidence="14">The sequence shown here is derived from an EMBL/GenBank/DDBJ whole genome shotgun (WGS) entry which is preliminary data.</text>
</comment>
<evidence type="ECO:0000256" key="1">
    <source>
        <dbReference type="ARBA" id="ARBA00012167"/>
    </source>
</evidence>
<proteinExistence type="inferred from homology"/>
<dbReference type="PANTHER" id="PTHR22960">
    <property type="entry name" value="MOLYBDOPTERIN COFACTOR SYNTHESIS PROTEIN A"/>
    <property type="match status" value="1"/>
</dbReference>
<feature type="binding site" evidence="12">
    <location>
        <position position="191"/>
    </location>
    <ligand>
        <name>S-adenosyl-L-methionine</name>
        <dbReference type="ChEBI" id="CHEBI:59789"/>
    </ligand>
</feature>
<evidence type="ECO:0000256" key="4">
    <source>
        <dbReference type="ARBA" id="ARBA00022723"/>
    </source>
</evidence>
<gene>
    <name evidence="12" type="primary">moaA</name>
    <name evidence="14" type="ORF">J2Z53_000607</name>
</gene>
<evidence type="ECO:0000256" key="6">
    <source>
        <dbReference type="ARBA" id="ARBA00023004"/>
    </source>
</evidence>
<feature type="binding site" evidence="12">
    <location>
        <position position="121"/>
    </location>
    <ligand>
        <name>S-adenosyl-L-methionine</name>
        <dbReference type="ChEBI" id="CHEBI:59789"/>
    </ligand>
</feature>
<dbReference type="NCBIfam" id="NF001199">
    <property type="entry name" value="PRK00164.2-1"/>
    <property type="match status" value="1"/>
</dbReference>
<feature type="binding site" evidence="12">
    <location>
        <position position="27"/>
    </location>
    <ligand>
        <name>[4Fe-4S] cluster</name>
        <dbReference type="ChEBI" id="CHEBI:49883"/>
        <label>1</label>
        <note>4Fe-4S-S-AdoMet</note>
    </ligand>
</feature>
<accession>A0ABS4EYF1</accession>
<evidence type="ECO:0000256" key="3">
    <source>
        <dbReference type="ARBA" id="ARBA00022691"/>
    </source>
</evidence>
<dbReference type="InterPro" id="IPR006638">
    <property type="entry name" value="Elp3/MiaA/NifB-like_rSAM"/>
</dbReference>
<evidence type="ECO:0000256" key="5">
    <source>
        <dbReference type="ARBA" id="ARBA00022741"/>
    </source>
</evidence>
<feature type="binding site" evidence="12">
    <location>
        <position position="253"/>
    </location>
    <ligand>
        <name>[4Fe-4S] cluster</name>
        <dbReference type="ChEBI" id="CHEBI:49883"/>
        <label>2</label>
        <note>4Fe-4S-substrate</note>
    </ligand>
</feature>
<evidence type="ECO:0000256" key="7">
    <source>
        <dbReference type="ARBA" id="ARBA00023014"/>
    </source>
</evidence>
<dbReference type="InterPro" id="IPR050105">
    <property type="entry name" value="MoCo_biosynth_MoaA/MoaC"/>
</dbReference>
<feature type="binding site" evidence="12">
    <location>
        <position position="16"/>
    </location>
    <ligand>
        <name>GTP</name>
        <dbReference type="ChEBI" id="CHEBI:37565"/>
    </ligand>
</feature>
<evidence type="ECO:0000256" key="8">
    <source>
        <dbReference type="ARBA" id="ARBA00023134"/>
    </source>
</evidence>
<comment type="cofactor">
    <cofactor evidence="12">
        <name>[4Fe-4S] cluster</name>
        <dbReference type="ChEBI" id="CHEBI:49883"/>
    </cofactor>
    <text evidence="12">Binds 2 [4Fe-4S] clusters. Binds 1 [4Fe-4S] cluster coordinated with 3 cysteines and an exchangeable S-adenosyl-L-methionine and 1 [4Fe-4S] cluster coordinated with 3 cysteines and the GTP-derived substrate.</text>
</comment>
<dbReference type="SFLD" id="SFLDG01067">
    <property type="entry name" value="SPASM/twitch_domain_containing"/>
    <property type="match status" value="1"/>
</dbReference>
<feature type="binding site" evidence="12">
    <location>
        <position position="97"/>
    </location>
    <ligand>
        <name>GTP</name>
        <dbReference type="ChEBI" id="CHEBI:37565"/>
    </ligand>
</feature>
<dbReference type="CDD" id="cd21117">
    <property type="entry name" value="Twitch_MoaA"/>
    <property type="match status" value="1"/>
</dbReference>
<comment type="catalytic activity">
    <reaction evidence="11 12">
        <text>GTP + AH2 + S-adenosyl-L-methionine = (8S)-3',8-cyclo-7,8-dihydroguanosine 5'-triphosphate + 5'-deoxyadenosine + L-methionine + A + H(+)</text>
        <dbReference type="Rhea" id="RHEA:49576"/>
        <dbReference type="ChEBI" id="CHEBI:13193"/>
        <dbReference type="ChEBI" id="CHEBI:15378"/>
        <dbReference type="ChEBI" id="CHEBI:17319"/>
        <dbReference type="ChEBI" id="CHEBI:17499"/>
        <dbReference type="ChEBI" id="CHEBI:37565"/>
        <dbReference type="ChEBI" id="CHEBI:57844"/>
        <dbReference type="ChEBI" id="CHEBI:59789"/>
        <dbReference type="ChEBI" id="CHEBI:131766"/>
        <dbReference type="EC" id="4.1.99.22"/>
    </reaction>
</comment>
<keyword evidence="8 12" id="KW-0342">GTP-binding</keyword>
<dbReference type="Pfam" id="PF04055">
    <property type="entry name" value="Radical_SAM"/>
    <property type="match status" value="1"/>
</dbReference>
<keyword evidence="4 12" id="KW-0479">Metal-binding</keyword>
<name>A0ABS4EYF1_9CLOT</name>
<feature type="binding site" evidence="12">
    <location>
        <position position="23"/>
    </location>
    <ligand>
        <name>[4Fe-4S] cluster</name>
        <dbReference type="ChEBI" id="CHEBI:49883"/>
        <label>1</label>
        <note>4Fe-4S-S-AdoMet</note>
    </ligand>
</feature>
<reference evidence="14 15" key="1">
    <citation type="submission" date="2021-03" db="EMBL/GenBank/DDBJ databases">
        <title>Genomic Encyclopedia of Type Strains, Phase IV (KMG-IV): sequencing the most valuable type-strain genomes for metagenomic binning, comparative biology and taxonomic classification.</title>
        <authorList>
            <person name="Goeker M."/>
        </authorList>
    </citation>
    <scope>NUCLEOTIDE SEQUENCE [LARGE SCALE GENOMIC DNA]</scope>
    <source>
        <strain evidence="14 15">DSM 3984</strain>
    </source>
</reference>
<keyword evidence="15" id="KW-1185">Reference proteome</keyword>
<keyword evidence="10 12" id="KW-0456">Lyase</keyword>
<feature type="binding site" evidence="12">
    <location>
        <position position="70"/>
    </location>
    <ligand>
        <name>S-adenosyl-L-methionine</name>
        <dbReference type="ChEBI" id="CHEBI:59789"/>
    </ligand>
</feature>
<feature type="binding site" evidence="12">
    <location>
        <position position="29"/>
    </location>
    <ligand>
        <name>S-adenosyl-L-methionine</name>
        <dbReference type="ChEBI" id="CHEBI:59789"/>
    </ligand>
</feature>
<feature type="binding site" evidence="12">
    <location>
        <begin position="258"/>
        <end position="260"/>
    </location>
    <ligand>
        <name>GTP</name>
        <dbReference type="ChEBI" id="CHEBI:37565"/>
    </ligand>
</feature>
<keyword evidence="5 12" id="KW-0547">Nucleotide-binding</keyword>
<feature type="binding site" evidence="12">
    <location>
        <position position="270"/>
    </location>
    <ligand>
        <name>[4Fe-4S] cluster</name>
        <dbReference type="ChEBI" id="CHEBI:49883"/>
        <label>2</label>
        <note>4Fe-4S-substrate</note>
    </ligand>
</feature>
<dbReference type="SFLD" id="SFLDG01383">
    <property type="entry name" value="cyclic_pyranopterin_phosphate"/>
    <property type="match status" value="1"/>
</dbReference>
<dbReference type="SMART" id="SM00729">
    <property type="entry name" value="Elp3"/>
    <property type="match status" value="1"/>
</dbReference>
<comment type="pathway">
    <text evidence="12">Cofactor biosynthesis; molybdopterin biosynthesis.</text>
</comment>
<feature type="binding site" evidence="12">
    <location>
        <position position="66"/>
    </location>
    <ligand>
        <name>GTP</name>
        <dbReference type="ChEBI" id="CHEBI:37565"/>
    </ligand>
</feature>
<keyword evidence="3 12" id="KW-0949">S-adenosyl-L-methionine</keyword>
<organism evidence="14 15">
    <name type="scientific">Clostridium moniliforme</name>
    <dbReference type="NCBI Taxonomy" id="39489"/>
    <lineage>
        <taxon>Bacteria</taxon>
        <taxon>Bacillati</taxon>
        <taxon>Bacillota</taxon>
        <taxon>Clostridia</taxon>
        <taxon>Eubacteriales</taxon>
        <taxon>Clostridiaceae</taxon>
        <taxon>Clostridium</taxon>
    </lineage>
</organism>
<evidence type="ECO:0000256" key="11">
    <source>
        <dbReference type="ARBA" id="ARBA00048697"/>
    </source>
</evidence>
<dbReference type="InterPro" id="IPR010505">
    <property type="entry name" value="MoaA_twitch"/>
</dbReference>
<evidence type="ECO:0000256" key="9">
    <source>
        <dbReference type="ARBA" id="ARBA00023150"/>
    </source>
</evidence>
<dbReference type="EC" id="4.1.99.22" evidence="1 12"/>
<feature type="domain" description="Radical SAM core" evidence="13">
    <location>
        <begin position="7"/>
        <end position="227"/>
    </location>
</feature>
<comment type="similarity">
    <text evidence="12">Belongs to the radical SAM superfamily. MoaA family.</text>
</comment>
<protein>
    <recommendedName>
        <fullName evidence="1 12">GTP 3',8-cyclase</fullName>
        <ecNumber evidence="1 12">4.1.99.22</ecNumber>
    </recommendedName>
    <alternativeName>
        <fullName evidence="12">Molybdenum cofactor biosynthesis protein A</fullName>
    </alternativeName>
</protein>
<keyword evidence="2 12" id="KW-0004">4Fe-4S</keyword>
<keyword evidence="6 12" id="KW-0408">Iron</keyword>
<dbReference type="SFLD" id="SFLDG01386">
    <property type="entry name" value="main_SPASM_domain-containing"/>
    <property type="match status" value="1"/>
</dbReference>
<evidence type="ECO:0000256" key="12">
    <source>
        <dbReference type="HAMAP-Rule" id="MF_01225"/>
    </source>
</evidence>
<feature type="binding site" evidence="12">
    <location>
        <position position="256"/>
    </location>
    <ligand>
        <name>[4Fe-4S] cluster</name>
        <dbReference type="ChEBI" id="CHEBI:49883"/>
        <label>2</label>
        <note>4Fe-4S-substrate</note>
    </ligand>
</feature>
<feature type="binding site" evidence="12">
    <location>
        <position position="157"/>
    </location>
    <ligand>
        <name>GTP</name>
        <dbReference type="ChEBI" id="CHEBI:37565"/>
    </ligand>
</feature>
<dbReference type="InterPro" id="IPR000385">
    <property type="entry name" value="MoaA_NifB_PqqE_Fe-S-bd_CS"/>
</dbReference>
<dbReference type="HAMAP" id="MF_01225_B">
    <property type="entry name" value="MoaA_B"/>
    <property type="match status" value="1"/>
</dbReference>
<dbReference type="Proteomes" id="UP000783390">
    <property type="component" value="Unassembled WGS sequence"/>
</dbReference>
<evidence type="ECO:0000259" key="13">
    <source>
        <dbReference type="PROSITE" id="PS51918"/>
    </source>
</evidence>
<dbReference type="Gene3D" id="3.20.20.70">
    <property type="entry name" value="Aldolase class I"/>
    <property type="match status" value="1"/>
</dbReference>
<evidence type="ECO:0000256" key="2">
    <source>
        <dbReference type="ARBA" id="ARBA00022485"/>
    </source>
</evidence>
<dbReference type="PROSITE" id="PS01305">
    <property type="entry name" value="MOAA_NIFB_PQQE"/>
    <property type="match status" value="1"/>
</dbReference>
<dbReference type="PROSITE" id="PS51918">
    <property type="entry name" value="RADICAL_SAM"/>
    <property type="match status" value="1"/>
</dbReference>
<dbReference type="InterPro" id="IPR040064">
    <property type="entry name" value="MoaA-like"/>
</dbReference>
<sequence>MSTIKDKYGRNIDYLRISITDKCNLRCIYCMPEKGNIFCSEDNKLSNEYIYRISKEAAKLGIRKIRLTGGEPLVRDKIVNLIKDINSIDGIEDIAITTNGILLDDKVNELVEAGLKKVNISLDTLKSDRYFKITRGGDLSKVTSAINKCLDKGIKVKLNVVIVKGINDDEIIDLMKLTTKKPLDVRFIELMPIGEGKNYSGISNEKLIEFLKNKKIKFSYIKRNSHDGPAEYIKLEDGIGKIGFISAMSNCFCKECNRIRITNDGLLKQCLNWRGKVNLKELLDKGISDDDLKEVLKEEIYNKPEKYLFKIEDKNKEEKFMNEIGG</sequence>
<dbReference type="Pfam" id="PF06463">
    <property type="entry name" value="Mob_synth_C"/>
    <property type="match status" value="1"/>
</dbReference>
<dbReference type="NCBIfam" id="TIGR02666">
    <property type="entry name" value="moaA"/>
    <property type="match status" value="1"/>
</dbReference>
<evidence type="ECO:0000256" key="10">
    <source>
        <dbReference type="ARBA" id="ARBA00023239"/>
    </source>
</evidence>
<dbReference type="PANTHER" id="PTHR22960:SF0">
    <property type="entry name" value="MOLYBDENUM COFACTOR BIOSYNTHESIS PROTEIN 1"/>
    <property type="match status" value="1"/>
</dbReference>
<comment type="subunit">
    <text evidence="12">Monomer and homodimer.</text>
</comment>
<dbReference type="SFLD" id="SFLDS00029">
    <property type="entry name" value="Radical_SAM"/>
    <property type="match status" value="1"/>
</dbReference>
<keyword evidence="7 12" id="KW-0411">Iron-sulfur</keyword>
<feature type="binding site" evidence="12">
    <location>
        <position position="30"/>
    </location>
    <ligand>
        <name>[4Fe-4S] cluster</name>
        <dbReference type="ChEBI" id="CHEBI:49883"/>
        <label>1</label>
        <note>4Fe-4S-S-AdoMet</note>
    </ligand>
</feature>
<dbReference type="CDD" id="cd01335">
    <property type="entry name" value="Radical_SAM"/>
    <property type="match status" value="1"/>
</dbReference>
<dbReference type="InterPro" id="IPR007197">
    <property type="entry name" value="rSAM"/>
</dbReference>
<dbReference type="InterPro" id="IPR013785">
    <property type="entry name" value="Aldolase_TIM"/>
</dbReference>
<dbReference type="SUPFAM" id="SSF102114">
    <property type="entry name" value="Radical SAM enzymes"/>
    <property type="match status" value="1"/>
</dbReference>
<evidence type="ECO:0000313" key="15">
    <source>
        <dbReference type="Proteomes" id="UP000783390"/>
    </source>
</evidence>
<dbReference type="InterPro" id="IPR058240">
    <property type="entry name" value="rSAM_sf"/>
</dbReference>
<dbReference type="InterPro" id="IPR013483">
    <property type="entry name" value="MoaA"/>
</dbReference>
<dbReference type="EMBL" id="JAGGJZ010000001">
    <property type="protein sequence ID" value="MBP1889028.1"/>
    <property type="molecule type" value="Genomic_DNA"/>
</dbReference>
<comment type="function">
    <text evidence="12">Catalyzes the cyclization of GTP to (8S)-3',8-cyclo-7,8-dihydroguanosine 5'-triphosphate.</text>
</comment>